<dbReference type="PANTHER" id="PTHR31286:SF153">
    <property type="entry name" value="DUF4283 DOMAIN PROTEIN"/>
    <property type="match status" value="1"/>
</dbReference>
<evidence type="ECO:0000259" key="2">
    <source>
        <dbReference type="PROSITE" id="PS50158"/>
    </source>
</evidence>
<dbReference type="GO" id="GO:0003676">
    <property type="term" value="F:nucleic acid binding"/>
    <property type="evidence" value="ECO:0007669"/>
    <property type="project" value="InterPro"/>
</dbReference>
<dbReference type="EMBL" id="JACGWN010000007">
    <property type="protein sequence ID" value="KAL0444014.1"/>
    <property type="molecule type" value="Genomic_DNA"/>
</dbReference>
<keyword evidence="1" id="KW-0862">Zinc</keyword>
<evidence type="ECO:0000256" key="1">
    <source>
        <dbReference type="PROSITE-ProRule" id="PRU00047"/>
    </source>
</evidence>
<gene>
    <name evidence="3" type="ORF">Slati_2124100</name>
</gene>
<feature type="domain" description="CCHC-type" evidence="2">
    <location>
        <begin position="208"/>
        <end position="221"/>
    </location>
</feature>
<organism evidence="3">
    <name type="scientific">Sesamum latifolium</name>
    <dbReference type="NCBI Taxonomy" id="2727402"/>
    <lineage>
        <taxon>Eukaryota</taxon>
        <taxon>Viridiplantae</taxon>
        <taxon>Streptophyta</taxon>
        <taxon>Embryophyta</taxon>
        <taxon>Tracheophyta</taxon>
        <taxon>Spermatophyta</taxon>
        <taxon>Magnoliopsida</taxon>
        <taxon>eudicotyledons</taxon>
        <taxon>Gunneridae</taxon>
        <taxon>Pentapetalae</taxon>
        <taxon>asterids</taxon>
        <taxon>lamiids</taxon>
        <taxon>Lamiales</taxon>
        <taxon>Pedaliaceae</taxon>
        <taxon>Sesamum</taxon>
    </lineage>
</organism>
<dbReference type="InterPro" id="IPR025836">
    <property type="entry name" value="Zn_knuckle_CX2CX4HX4C"/>
</dbReference>
<sequence length="235" mass="26995">METFCHKFGQNLRLTDKECIGVVILDPLCNADSDSHQLFLMGRFLSTKQPKFEALAASLKSMLDPVKGLEIWRLEDGRFLIRFNHIIDRNRALKGCPWSFEKSTLILSSIGVNGNPMRVTLDWCEFVVHVHDLPLSKINLRIASLIENTLGKFRDLEMEDSGCAWGSSLRICIALNVTQPLIWAFRVHTTMGNELVVSFTYERLQNFCYLCGRLGHIYSYCELRFEEGFQDPGRR</sequence>
<dbReference type="GO" id="GO:0008270">
    <property type="term" value="F:zinc ion binding"/>
    <property type="evidence" value="ECO:0007669"/>
    <property type="project" value="UniProtKB-KW"/>
</dbReference>
<reference evidence="3" key="1">
    <citation type="submission" date="2020-06" db="EMBL/GenBank/DDBJ databases">
        <authorList>
            <person name="Li T."/>
            <person name="Hu X."/>
            <person name="Zhang T."/>
            <person name="Song X."/>
            <person name="Zhang H."/>
            <person name="Dai N."/>
            <person name="Sheng W."/>
            <person name="Hou X."/>
            <person name="Wei L."/>
        </authorList>
    </citation>
    <scope>NUCLEOTIDE SEQUENCE</scope>
    <source>
        <strain evidence="3">KEN1</strain>
        <tissue evidence="3">Leaf</tissue>
    </source>
</reference>
<dbReference type="InterPro" id="IPR001878">
    <property type="entry name" value="Znf_CCHC"/>
</dbReference>
<keyword evidence="1" id="KW-0479">Metal-binding</keyword>
<name>A0AAW2WST3_9LAMI</name>
<protein>
    <recommendedName>
        <fullName evidence="2">CCHC-type domain-containing protein</fullName>
    </recommendedName>
</protein>
<accession>A0AAW2WST3</accession>
<evidence type="ECO:0000313" key="3">
    <source>
        <dbReference type="EMBL" id="KAL0444014.1"/>
    </source>
</evidence>
<dbReference type="InterPro" id="IPR025558">
    <property type="entry name" value="DUF4283"/>
</dbReference>
<dbReference type="InterPro" id="IPR040256">
    <property type="entry name" value="At4g02000-like"/>
</dbReference>
<dbReference type="Pfam" id="PF14392">
    <property type="entry name" value="zf-CCHC_4"/>
    <property type="match status" value="1"/>
</dbReference>
<dbReference type="AlphaFoldDB" id="A0AAW2WST3"/>
<dbReference type="PROSITE" id="PS50158">
    <property type="entry name" value="ZF_CCHC"/>
    <property type="match status" value="1"/>
</dbReference>
<keyword evidence="1" id="KW-0863">Zinc-finger</keyword>
<dbReference type="PANTHER" id="PTHR31286">
    <property type="entry name" value="GLYCINE-RICH CELL WALL STRUCTURAL PROTEIN 1.8-LIKE"/>
    <property type="match status" value="1"/>
</dbReference>
<dbReference type="Pfam" id="PF14111">
    <property type="entry name" value="DUF4283"/>
    <property type="match status" value="1"/>
</dbReference>
<comment type="caution">
    <text evidence="3">The sequence shown here is derived from an EMBL/GenBank/DDBJ whole genome shotgun (WGS) entry which is preliminary data.</text>
</comment>
<proteinExistence type="predicted"/>
<reference evidence="3" key="2">
    <citation type="journal article" date="2024" name="Plant">
        <title>Genomic evolution and insights into agronomic trait innovations of Sesamum species.</title>
        <authorList>
            <person name="Miao H."/>
            <person name="Wang L."/>
            <person name="Qu L."/>
            <person name="Liu H."/>
            <person name="Sun Y."/>
            <person name="Le M."/>
            <person name="Wang Q."/>
            <person name="Wei S."/>
            <person name="Zheng Y."/>
            <person name="Lin W."/>
            <person name="Duan Y."/>
            <person name="Cao H."/>
            <person name="Xiong S."/>
            <person name="Wang X."/>
            <person name="Wei L."/>
            <person name="Li C."/>
            <person name="Ma Q."/>
            <person name="Ju M."/>
            <person name="Zhao R."/>
            <person name="Li G."/>
            <person name="Mu C."/>
            <person name="Tian Q."/>
            <person name="Mei H."/>
            <person name="Zhang T."/>
            <person name="Gao T."/>
            <person name="Zhang H."/>
        </authorList>
    </citation>
    <scope>NUCLEOTIDE SEQUENCE</scope>
    <source>
        <strain evidence="3">KEN1</strain>
    </source>
</reference>